<feature type="coiled-coil region" evidence="1">
    <location>
        <begin position="223"/>
        <end position="250"/>
    </location>
</feature>
<evidence type="ECO:0000256" key="1">
    <source>
        <dbReference type="SAM" id="Coils"/>
    </source>
</evidence>
<accession>W9SDN8</accession>
<evidence type="ECO:0000313" key="3">
    <source>
        <dbReference type="EMBL" id="EXC24183.1"/>
    </source>
</evidence>
<dbReference type="InterPro" id="IPR040003">
    <property type="entry name" value="PG18-like"/>
</dbReference>
<name>W9SDN8_9ROSA</name>
<dbReference type="GO" id="GO:0009535">
    <property type="term" value="C:chloroplast thylakoid membrane"/>
    <property type="evidence" value="ECO:0007669"/>
    <property type="project" value="TreeGrafter"/>
</dbReference>
<proteinExistence type="predicted"/>
<protein>
    <submittedName>
        <fullName evidence="3">Uncharacterized protein</fullName>
    </submittedName>
</protein>
<feature type="compositionally biased region" description="Polar residues" evidence="2">
    <location>
        <begin position="298"/>
        <end position="311"/>
    </location>
</feature>
<evidence type="ECO:0000256" key="2">
    <source>
        <dbReference type="SAM" id="MobiDB-lite"/>
    </source>
</evidence>
<reference evidence="4" key="1">
    <citation type="submission" date="2013-01" db="EMBL/GenBank/DDBJ databases">
        <title>Draft Genome Sequence of a Mulberry Tree, Morus notabilis C.K. Schneid.</title>
        <authorList>
            <person name="He N."/>
            <person name="Zhao S."/>
        </authorList>
    </citation>
    <scope>NUCLEOTIDE SEQUENCE</scope>
</reference>
<dbReference type="EMBL" id="KE346013">
    <property type="protein sequence ID" value="EXC24183.1"/>
    <property type="molecule type" value="Genomic_DNA"/>
</dbReference>
<dbReference type="eggNOG" id="ENOG502S46M">
    <property type="taxonomic scope" value="Eukaryota"/>
</dbReference>
<dbReference type="Pfam" id="PF20711">
    <property type="entry name" value="DUF6825"/>
    <property type="match status" value="2"/>
</dbReference>
<dbReference type="Proteomes" id="UP000030645">
    <property type="component" value="Unassembled WGS sequence"/>
</dbReference>
<feature type="region of interest" description="Disordered" evidence="2">
    <location>
        <begin position="261"/>
        <end position="311"/>
    </location>
</feature>
<dbReference type="PANTHER" id="PTHR35745:SF1">
    <property type="entry name" value="OS04G0513000 PROTEIN"/>
    <property type="match status" value="1"/>
</dbReference>
<keyword evidence="4" id="KW-1185">Reference proteome</keyword>
<dbReference type="GO" id="GO:0010027">
    <property type="term" value="P:thylakoid membrane organization"/>
    <property type="evidence" value="ECO:0007669"/>
    <property type="project" value="InterPro"/>
</dbReference>
<sequence length="311" mass="33843">MSGGFAASASPPIVSSYLPSKSKTRHCYSSSFVNPCTTSSTTTPDFKPRAIRFSKANGSQTRLRVFNSSTRPGGGDNESKSVLDAFFLGKALAEALNERIESAVGEFFSTIGRLQSEQQKQVQEFQVKSLLSCFLQFHYSTTTPDFKPRAIRFSKANGSQTRLRVFNSSTRPGGGDNESKSVLDAFFLGKALAEALNERIESAVGEFFSTIGRLQSEQQKQVQEFQEDVLERAKRAKEKAAREARESQGLISRSIAVETAPVANGTTSVASTSNDVNLEDQPLSSEQNPSTVEADPDNANQNPVSRVSNED</sequence>
<dbReference type="PANTHER" id="PTHR35745">
    <property type="entry name" value="BNACNNG14650D PROTEIN"/>
    <property type="match status" value="1"/>
</dbReference>
<gene>
    <name evidence="3" type="ORF">L484_015202</name>
</gene>
<evidence type="ECO:0000313" key="4">
    <source>
        <dbReference type="Proteomes" id="UP000030645"/>
    </source>
</evidence>
<feature type="compositionally biased region" description="Polar residues" evidence="2">
    <location>
        <begin position="264"/>
        <end position="291"/>
    </location>
</feature>
<organism evidence="3 4">
    <name type="scientific">Morus notabilis</name>
    <dbReference type="NCBI Taxonomy" id="981085"/>
    <lineage>
        <taxon>Eukaryota</taxon>
        <taxon>Viridiplantae</taxon>
        <taxon>Streptophyta</taxon>
        <taxon>Embryophyta</taxon>
        <taxon>Tracheophyta</taxon>
        <taxon>Spermatophyta</taxon>
        <taxon>Magnoliopsida</taxon>
        <taxon>eudicotyledons</taxon>
        <taxon>Gunneridae</taxon>
        <taxon>Pentapetalae</taxon>
        <taxon>rosids</taxon>
        <taxon>fabids</taxon>
        <taxon>Rosales</taxon>
        <taxon>Moraceae</taxon>
        <taxon>Moreae</taxon>
        <taxon>Morus</taxon>
    </lineage>
</organism>
<keyword evidence="1" id="KW-0175">Coiled coil</keyword>
<dbReference type="AlphaFoldDB" id="W9SDN8"/>
<dbReference type="STRING" id="981085.W9SDN8"/>